<dbReference type="AlphaFoldDB" id="A0A4Q0A1X2"/>
<dbReference type="GO" id="GO:1990904">
    <property type="term" value="C:ribonucleoprotein complex"/>
    <property type="evidence" value="ECO:0007669"/>
    <property type="project" value="UniProtKB-ARBA"/>
</dbReference>
<name>A0A4Q0A1X2_9FUNG</name>
<dbReference type="EMBL" id="ML002282">
    <property type="protein sequence ID" value="RKP39302.1"/>
    <property type="molecule type" value="Genomic_DNA"/>
</dbReference>
<proteinExistence type="predicted"/>
<evidence type="ECO:0000256" key="2">
    <source>
        <dbReference type="SAM" id="MobiDB-lite"/>
    </source>
</evidence>
<feature type="compositionally biased region" description="Basic and acidic residues" evidence="2">
    <location>
        <begin position="165"/>
        <end position="181"/>
    </location>
</feature>
<dbReference type="CDD" id="cd00298">
    <property type="entry name" value="ACD_sHsps_p23-like"/>
    <property type="match status" value="1"/>
</dbReference>
<dbReference type="InterPro" id="IPR038085">
    <property type="entry name" value="Rnp2-like_sf"/>
</dbReference>
<feature type="region of interest" description="Disordered" evidence="2">
    <location>
        <begin position="216"/>
        <end position="235"/>
    </location>
</feature>
<evidence type="ECO:0000256" key="1">
    <source>
        <dbReference type="ARBA" id="ARBA00022694"/>
    </source>
</evidence>
<feature type="region of interest" description="Disordered" evidence="2">
    <location>
        <begin position="135"/>
        <end position="206"/>
    </location>
</feature>
<dbReference type="Proteomes" id="UP000268162">
    <property type="component" value="Unassembled WGS sequence"/>
</dbReference>
<dbReference type="GO" id="GO:0008033">
    <property type="term" value="P:tRNA processing"/>
    <property type="evidence" value="ECO:0007669"/>
    <property type="project" value="UniProtKB-KW"/>
</dbReference>
<feature type="compositionally biased region" description="Basic and acidic residues" evidence="2">
    <location>
        <begin position="216"/>
        <end position="225"/>
    </location>
</feature>
<evidence type="ECO:0000313" key="3">
    <source>
        <dbReference type="EMBL" id="RKP39302.1"/>
    </source>
</evidence>
<protein>
    <submittedName>
        <fullName evidence="3">Uncharacterized protein</fullName>
    </submittedName>
</protein>
<keyword evidence="1" id="KW-0819">tRNA processing</keyword>
<dbReference type="GO" id="GO:1902555">
    <property type="term" value="C:endoribonuclease complex"/>
    <property type="evidence" value="ECO:0007669"/>
    <property type="project" value="UniProtKB-ARBA"/>
</dbReference>
<keyword evidence="4" id="KW-1185">Reference proteome</keyword>
<organism evidence="3 4">
    <name type="scientific">Dimargaris cristalligena</name>
    <dbReference type="NCBI Taxonomy" id="215637"/>
    <lineage>
        <taxon>Eukaryota</taxon>
        <taxon>Fungi</taxon>
        <taxon>Fungi incertae sedis</taxon>
        <taxon>Zoopagomycota</taxon>
        <taxon>Kickxellomycotina</taxon>
        <taxon>Dimargaritomycetes</taxon>
        <taxon>Dimargaritales</taxon>
        <taxon>Dimargaritaceae</taxon>
        <taxon>Dimargaris</taxon>
    </lineage>
</organism>
<reference evidence="4" key="1">
    <citation type="journal article" date="2018" name="Nat. Microbiol.">
        <title>Leveraging single-cell genomics to expand the fungal tree of life.</title>
        <authorList>
            <person name="Ahrendt S.R."/>
            <person name="Quandt C.A."/>
            <person name="Ciobanu D."/>
            <person name="Clum A."/>
            <person name="Salamov A."/>
            <person name="Andreopoulos B."/>
            <person name="Cheng J.F."/>
            <person name="Woyke T."/>
            <person name="Pelin A."/>
            <person name="Henrissat B."/>
            <person name="Reynolds N.K."/>
            <person name="Benny G.L."/>
            <person name="Smith M.E."/>
            <person name="James T.Y."/>
            <person name="Grigoriev I.V."/>
        </authorList>
    </citation>
    <scope>NUCLEOTIDE SEQUENCE [LARGE SCALE GENOMIC DNA]</scope>
    <source>
        <strain evidence="4">RSA 468</strain>
    </source>
</reference>
<feature type="compositionally biased region" description="Basic and acidic residues" evidence="2">
    <location>
        <begin position="145"/>
        <end position="158"/>
    </location>
</feature>
<accession>A0A4Q0A1X2</accession>
<evidence type="ECO:0000313" key="4">
    <source>
        <dbReference type="Proteomes" id="UP000268162"/>
    </source>
</evidence>
<sequence length="365" mass="41822">MTTTETRKQPFHKTVLRGADWHYFKLQLLTVNGDSTKLSEIDELDFKDAIDYVASNLFGSLQSVDVIDIMSFDPLDTTSIIRCPKSFANKLSGAISISNCVVTFQRNPIFLARIPRTKTMGFPYTDRCFQVWRSRRKGTTSAESSDDKESPELKRIEPIDNNSRIFDHRPRLEGSGHRTDYETDGGPSYGHGHGHHQPHPPPLSHAHTLVDHFESRRQCRHDHPSGSDCSRGCHRSPPPPWAGGGRRWDPSCTREVACHLLTRVMMEVSEEKGRFRLTMRWPPGCEPHRVSYQIDCRHFHVVAVTRSRGHLCEKDVLERTVRLPRGIDVNRATVCFRNGVLVADFPHWHHHHHPHPPPHRPWGCC</sequence>
<gene>
    <name evidence="3" type="ORF">BJ085DRAFT_41253</name>
</gene>
<dbReference type="SUPFAM" id="SSF160350">
    <property type="entry name" value="Rnp2-like"/>
    <property type="match status" value="1"/>
</dbReference>